<comment type="caution">
    <text evidence="7">The sequence shown here is derived from an EMBL/GenBank/DDBJ whole genome shotgun (WGS) entry which is preliminary data.</text>
</comment>
<dbReference type="GO" id="GO:0004709">
    <property type="term" value="F:MAP kinase kinase kinase activity"/>
    <property type="evidence" value="ECO:0007669"/>
    <property type="project" value="TreeGrafter"/>
</dbReference>
<keyword evidence="2" id="KW-0808">Transferase</keyword>
<dbReference type="InterPro" id="IPR011009">
    <property type="entry name" value="Kinase-like_dom_sf"/>
</dbReference>
<dbReference type="EMBL" id="BLAL01000012">
    <property type="protein sequence ID" value="GES74600.1"/>
    <property type="molecule type" value="Genomic_DNA"/>
</dbReference>
<evidence type="ECO:0000313" key="7">
    <source>
        <dbReference type="EMBL" id="GBC07860.1"/>
    </source>
</evidence>
<sequence>MDEIKLSDDVFERIKDFNGYWELTEKQRSLIDKLILNEELKQLCKENGLCKECKWIKRNYHWCNYCHVQQYSKNWTSEDNEVDKFIQKTQLKAENEYQFLEWVEYDKFENIEYFAKGGFGTTYKAIWKDGCIKFYGEQWERSGETKVALKCLHDSQNITVKFLKRIESYILTSGYESGWIVRCFGITKDPKTNNFIMLESKNGYIARGLAEIHNDDDETYVTDLGLCQRENDQSDNKKIYEVLPYEAPEVLREKEYTQASDIYGFGNIAYEVCTRLPPYHDMAHDEFLAIKICQGLRPKSNYKIPQPIVDIINQCWDANPSERPEVHGLYELFTYLNHSQDIENSAFYKHFKEVDEINKKSTSSTVQSPSSSTS</sequence>
<dbReference type="PANTHER" id="PTHR46716:SF1">
    <property type="entry name" value="MITOGEN-ACTIVATED PROTEIN KINASE KINASE KINASE 7"/>
    <property type="match status" value="1"/>
</dbReference>
<dbReference type="GO" id="GO:0006955">
    <property type="term" value="P:immune response"/>
    <property type="evidence" value="ECO:0007669"/>
    <property type="project" value="TreeGrafter"/>
</dbReference>
<dbReference type="GO" id="GO:0007254">
    <property type="term" value="P:JNK cascade"/>
    <property type="evidence" value="ECO:0007669"/>
    <property type="project" value="TreeGrafter"/>
</dbReference>
<protein>
    <submittedName>
        <fullName evidence="8">Kinase-like domain-containing protein</fullName>
    </submittedName>
</protein>
<dbReference type="PROSITE" id="PS50011">
    <property type="entry name" value="PROTEIN_KINASE_DOM"/>
    <property type="match status" value="1"/>
</dbReference>
<dbReference type="Proteomes" id="UP000247702">
    <property type="component" value="Unassembled WGS sequence"/>
</dbReference>
<gene>
    <name evidence="8" type="ORF">RCL2_000206900</name>
    <name evidence="7" type="ORF">RclHR1_07730013</name>
</gene>
<keyword evidence="9" id="KW-1185">Reference proteome</keyword>
<keyword evidence="1" id="KW-0723">Serine/threonine-protein kinase</keyword>
<name>A0A2Z6SD31_9GLOM</name>
<dbReference type="GO" id="GO:0005524">
    <property type="term" value="F:ATP binding"/>
    <property type="evidence" value="ECO:0007669"/>
    <property type="project" value="UniProtKB-KW"/>
</dbReference>
<dbReference type="Gene3D" id="1.10.510.10">
    <property type="entry name" value="Transferase(Phosphotransferase) domain 1"/>
    <property type="match status" value="2"/>
</dbReference>
<evidence type="ECO:0000259" key="6">
    <source>
        <dbReference type="PROSITE" id="PS50011"/>
    </source>
</evidence>
<reference evidence="7 9" key="1">
    <citation type="submission" date="2017-11" db="EMBL/GenBank/DDBJ databases">
        <title>The genome of Rhizophagus clarus HR1 reveals common genetic basis of auxotrophy among arbuscular mycorrhizal fungi.</title>
        <authorList>
            <person name="Kobayashi Y."/>
        </authorList>
    </citation>
    <scope>NUCLEOTIDE SEQUENCE [LARGE SCALE GENOMIC DNA]</scope>
    <source>
        <strain evidence="7 9">HR1</strain>
    </source>
</reference>
<evidence type="ECO:0000256" key="1">
    <source>
        <dbReference type="ARBA" id="ARBA00022527"/>
    </source>
</evidence>
<dbReference type="EMBL" id="BEXD01004174">
    <property type="protein sequence ID" value="GBC07860.1"/>
    <property type="molecule type" value="Genomic_DNA"/>
</dbReference>
<evidence type="ECO:0000256" key="5">
    <source>
        <dbReference type="ARBA" id="ARBA00022840"/>
    </source>
</evidence>
<dbReference type="Pfam" id="PF07714">
    <property type="entry name" value="PK_Tyr_Ser-Thr"/>
    <property type="match status" value="1"/>
</dbReference>
<keyword evidence="4 8" id="KW-0418">Kinase</keyword>
<feature type="domain" description="Protein kinase" evidence="6">
    <location>
        <begin position="1"/>
        <end position="336"/>
    </location>
</feature>
<dbReference type="AlphaFoldDB" id="A0A2Z6SD31"/>
<proteinExistence type="predicted"/>
<dbReference type="InterPro" id="IPR000719">
    <property type="entry name" value="Prot_kinase_dom"/>
</dbReference>
<evidence type="ECO:0000256" key="4">
    <source>
        <dbReference type="ARBA" id="ARBA00022777"/>
    </source>
</evidence>
<dbReference type="OrthoDB" id="544350at2759"/>
<keyword evidence="3" id="KW-0547">Nucleotide-binding</keyword>
<dbReference type="PANTHER" id="PTHR46716">
    <property type="entry name" value="MITOGEN-ACTIVATED PROTEIN KINASE KINASE KINASE 7"/>
    <property type="match status" value="1"/>
</dbReference>
<accession>A0A2Z6SD31</accession>
<reference evidence="8" key="2">
    <citation type="submission" date="2019-10" db="EMBL/GenBank/DDBJ databases">
        <title>Conservation and host-specific expression of non-tandemly repeated heterogenous ribosome RNA gene in arbuscular mycorrhizal fungi.</title>
        <authorList>
            <person name="Maeda T."/>
            <person name="Kobayashi Y."/>
            <person name="Nakagawa T."/>
            <person name="Ezawa T."/>
            <person name="Yamaguchi K."/>
            <person name="Bino T."/>
            <person name="Nishimoto Y."/>
            <person name="Shigenobu S."/>
            <person name="Kawaguchi M."/>
        </authorList>
    </citation>
    <scope>NUCLEOTIDE SEQUENCE</scope>
    <source>
        <strain evidence="8">HR1</strain>
    </source>
</reference>
<dbReference type="Proteomes" id="UP000615446">
    <property type="component" value="Unassembled WGS sequence"/>
</dbReference>
<evidence type="ECO:0000256" key="2">
    <source>
        <dbReference type="ARBA" id="ARBA00022679"/>
    </source>
</evidence>
<evidence type="ECO:0000256" key="3">
    <source>
        <dbReference type="ARBA" id="ARBA00022741"/>
    </source>
</evidence>
<keyword evidence="5" id="KW-0067">ATP-binding</keyword>
<dbReference type="InterPro" id="IPR001245">
    <property type="entry name" value="Ser-Thr/Tyr_kinase_cat_dom"/>
</dbReference>
<evidence type="ECO:0000313" key="9">
    <source>
        <dbReference type="Proteomes" id="UP000247702"/>
    </source>
</evidence>
<dbReference type="SUPFAM" id="SSF56112">
    <property type="entry name" value="Protein kinase-like (PK-like)"/>
    <property type="match status" value="1"/>
</dbReference>
<evidence type="ECO:0000313" key="8">
    <source>
        <dbReference type="EMBL" id="GES74600.1"/>
    </source>
</evidence>
<organism evidence="7 9">
    <name type="scientific">Rhizophagus clarus</name>
    <dbReference type="NCBI Taxonomy" id="94130"/>
    <lineage>
        <taxon>Eukaryota</taxon>
        <taxon>Fungi</taxon>
        <taxon>Fungi incertae sedis</taxon>
        <taxon>Mucoromycota</taxon>
        <taxon>Glomeromycotina</taxon>
        <taxon>Glomeromycetes</taxon>
        <taxon>Glomerales</taxon>
        <taxon>Glomeraceae</taxon>
        <taxon>Rhizophagus</taxon>
    </lineage>
</organism>